<dbReference type="AlphaFoldDB" id="A0A195D8Y0"/>
<gene>
    <name evidence="1" type="ORF">ALC57_18845</name>
</gene>
<accession>A0A195D8Y0</accession>
<organism evidence="1 2">
    <name type="scientific">Trachymyrmex cornetzi</name>
    <dbReference type="NCBI Taxonomy" id="471704"/>
    <lineage>
        <taxon>Eukaryota</taxon>
        <taxon>Metazoa</taxon>
        <taxon>Ecdysozoa</taxon>
        <taxon>Arthropoda</taxon>
        <taxon>Hexapoda</taxon>
        <taxon>Insecta</taxon>
        <taxon>Pterygota</taxon>
        <taxon>Neoptera</taxon>
        <taxon>Endopterygota</taxon>
        <taxon>Hymenoptera</taxon>
        <taxon>Apocrita</taxon>
        <taxon>Aculeata</taxon>
        <taxon>Formicoidea</taxon>
        <taxon>Formicidae</taxon>
        <taxon>Myrmicinae</taxon>
        <taxon>Trachymyrmex</taxon>
    </lineage>
</organism>
<evidence type="ECO:0000313" key="2">
    <source>
        <dbReference type="Proteomes" id="UP000078492"/>
    </source>
</evidence>
<dbReference type="EMBL" id="KQ981153">
    <property type="protein sequence ID" value="KYN08879.1"/>
    <property type="molecule type" value="Genomic_DNA"/>
</dbReference>
<sequence length="82" mass="9448">MFHNRVLILGDNFRMSSSGSAASPLRYLLQCRDCTLRSLSSLLAATTMHVSHAIPANKHPNETHSLLRTHECYWIKKTRKYY</sequence>
<evidence type="ECO:0000313" key="1">
    <source>
        <dbReference type="EMBL" id="KYN08879.1"/>
    </source>
</evidence>
<protein>
    <submittedName>
        <fullName evidence="1">Uncharacterized protein</fullName>
    </submittedName>
</protein>
<keyword evidence="2" id="KW-1185">Reference proteome</keyword>
<dbReference type="Proteomes" id="UP000078492">
    <property type="component" value="Unassembled WGS sequence"/>
</dbReference>
<proteinExistence type="predicted"/>
<name>A0A195D8Y0_9HYME</name>
<reference evidence="1 2" key="1">
    <citation type="submission" date="2015-09" db="EMBL/GenBank/DDBJ databases">
        <title>Trachymyrmex cornetzi WGS genome.</title>
        <authorList>
            <person name="Nygaard S."/>
            <person name="Hu H."/>
            <person name="Boomsma J."/>
            <person name="Zhang G."/>
        </authorList>
    </citation>
    <scope>NUCLEOTIDE SEQUENCE [LARGE SCALE GENOMIC DNA]</scope>
    <source>
        <strain evidence="1">Tcor2-1</strain>
        <tissue evidence="1">Whole body</tissue>
    </source>
</reference>